<keyword evidence="2" id="KW-1185">Reference proteome</keyword>
<gene>
    <name evidence="1" type="ORF">BH695_0898</name>
</gene>
<sequence>MRLFGLCYAMDGGYKGWNPYIERHLAIFVDCFCSRAN</sequence>
<dbReference type="EMBL" id="CP020771">
    <property type="protein sequence ID" value="ARI80179.1"/>
    <property type="molecule type" value="Genomic_DNA"/>
</dbReference>
<evidence type="ECO:0000313" key="1">
    <source>
        <dbReference type="EMBL" id="ARI80179.1"/>
    </source>
</evidence>
<evidence type="ECO:0000313" key="2">
    <source>
        <dbReference type="Proteomes" id="UP000192439"/>
    </source>
</evidence>
<evidence type="ECO:0008006" key="3">
    <source>
        <dbReference type="Google" id="ProtNLM"/>
    </source>
</evidence>
<dbReference type="Proteomes" id="UP000192439">
    <property type="component" value="Chromosome"/>
</dbReference>
<accession>A0AB33BGJ5</accession>
<organism evidence="1 2">
    <name type="scientific">Microcystis aeruginosa PCC 7806SL</name>
    <dbReference type="NCBI Taxonomy" id="1903187"/>
    <lineage>
        <taxon>Bacteria</taxon>
        <taxon>Bacillati</taxon>
        <taxon>Cyanobacteriota</taxon>
        <taxon>Cyanophyceae</taxon>
        <taxon>Oscillatoriophycideae</taxon>
        <taxon>Chroococcales</taxon>
        <taxon>Microcystaceae</taxon>
        <taxon>Microcystis</taxon>
    </lineage>
</organism>
<name>A0AB33BGJ5_MICA7</name>
<reference evidence="1 2" key="1">
    <citation type="journal article" date="2018" name="Harmful Algae">
        <title>The highly heterogeneous methylated genomes and diverse restriction-modification systems of bloom-forming Microcystis.</title>
        <authorList>
            <person name="Zhao L."/>
            <person name="Song Y."/>
            <person name="Li L."/>
            <person name="Gan N."/>
            <person name="Brand J.J."/>
            <person name="Song L."/>
        </authorList>
    </citation>
    <scope>NUCLEOTIDE SEQUENCE [LARGE SCALE GENOMIC DNA]</scope>
    <source>
        <strain evidence="1 2">PCC 7806SL</strain>
    </source>
</reference>
<dbReference type="AlphaFoldDB" id="A0AB33BGJ5"/>
<proteinExistence type="predicted"/>
<protein>
    <recommendedName>
        <fullName evidence="3">Atn1</fullName>
    </recommendedName>
</protein>